<accession>A0A813GX33</accession>
<keyword evidence="2" id="KW-0472">Membrane</keyword>
<evidence type="ECO:0000256" key="2">
    <source>
        <dbReference type="SAM" id="Phobius"/>
    </source>
</evidence>
<sequence length="316" mass="35439">MAAASTASKPSSDARLVKTDLPQKHRKPVQDAVTMLYKQLVKSVDDKKQSRPLKWAVFAKALKSSLDISLGPHWHVLLGPSVGFACKKRKESVGIWRIDECMVVIWRSPGIEEVDNSVKDEPGLTVDSKELAFKVIQPSEIEAGSQLEQILAAVQDELPRLPEDGQVLAQALRRRLTADFGTVWHVVAGTDFVIEAAEDRRNFLMVSIGKLRVVCFQHEQFMGSGGLLSMIDWNKILQSIPYFLMIVLCFLYMTLTNLCQEGRGEVKLQIGKRLQAYMCSDDWENNLGMLGACVLGSSFCMRKVRLMRDAQNKKAR</sequence>
<keyword evidence="2" id="KW-1133">Transmembrane helix</keyword>
<dbReference type="Gene3D" id="3.30.740.10">
    <property type="entry name" value="Protein Inhibitor Of Neuronal Nitric Oxide Synthase"/>
    <property type="match status" value="2"/>
</dbReference>
<feature type="compositionally biased region" description="Polar residues" evidence="1">
    <location>
        <begin position="1"/>
        <end position="11"/>
    </location>
</feature>
<dbReference type="Pfam" id="PF01221">
    <property type="entry name" value="Dynein_light"/>
    <property type="match status" value="1"/>
</dbReference>
<keyword evidence="2" id="KW-0812">Transmembrane</keyword>
<dbReference type="Proteomes" id="UP000654075">
    <property type="component" value="Unassembled WGS sequence"/>
</dbReference>
<keyword evidence="4" id="KW-1185">Reference proteome</keyword>
<feature type="region of interest" description="Disordered" evidence="1">
    <location>
        <begin position="1"/>
        <end position="27"/>
    </location>
</feature>
<dbReference type="OMA" id="IWRIDEC"/>
<evidence type="ECO:0000313" key="4">
    <source>
        <dbReference type="Proteomes" id="UP000654075"/>
    </source>
</evidence>
<dbReference type="SUPFAM" id="SSF54648">
    <property type="entry name" value="DLC"/>
    <property type="match status" value="2"/>
</dbReference>
<dbReference type="EMBL" id="CAJNNV010029723">
    <property type="protein sequence ID" value="CAE8629831.1"/>
    <property type="molecule type" value="Genomic_DNA"/>
</dbReference>
<comment type="caution">
    <text evidence="3">The sequence shown here is derived from an EMBL/GenBank/DDBJ whole genome shotgun (WGS) entry which is preliminary data.</text>
</comment>
<evidence type="ECO:0000313" key="3">
    <source>
        <dbReference type="EMBL" id="CAE8629831.1"/>
    </source>
</evidence>
<dbReference type="GO" id="GO:0030286">
    <property type="term" value="C:dynein complex"/>
    <property type="evidence" value="ECO:0007669"/>
    <property type="project" value="InterPro"/>
</dbReference>
<name>A0A813GX33_POLGL</name>
<feature type="transmembrane region" description="Helical" evidence="2">
    <location>
        <begin position="240"/>
        <end position="259"/>
    </location>
</feature>
<protein>
    <submittedName>
        <fullName evidence="3">Uncharacterized protein</fullName>
    </submittedName>
</protein>
<evidence type="ECO:0000256" key="1">
    <source>
        <dbReference type="SAM" id="MobiDB-lite"/>
    </source>
</evidence>
<dbReference type="AlphaFoldDB" id="A0A813GX33"/>
<dbReference type="InterPro" id="IPR001372">
    <property type="entry name" value="Dynein_light_chain_typ-1/2"/>
</dbReference>
<dbReference type="InterPro" id="IPR037177">
    <property type="entry name" value="DLC_sf"/>
</dbReference>
<gene>
    <name evidence="3" type="ORF">PGLA1383_LOCUS46237</name>
</gene>
<proteinExistence type="predicted"/>
<organism evidence="3 4">
    <name type="scientific">Polarella glacialis</name>
    <name type="common">Dinoflagellate</name>
    <dbReference type="NCBI Taxonomy" id="89957"/>
    <lineage>
        <taxon>Eukaryota</taxon>
        <taxon>Sar</taxon>
        <taxon>Alveolata</taxon>
        <taxon>Dinophyceae</taxon>
        <taxon>Suessiales</taxon>
        <taxon>Suessiaceae</taxon>
        <taxon>Polarella</taxon>
    </lineage>
</organism>
<dbReference type="OrthoDB" id="456831at2759"/>
<dbReference type="GO" id="GO:0007017">
    <property type="term" value="P:microtubule-based process"/>
    <property type="evidence" value="ECO:0007669"/>
    <property type="project" value="InterPro"/>
</dbReference>
<reference evidence="3" key="1">
    <citation type="submission" date="2021-02" db="EMBL/GenBank/DDBJ databases">
        <authorList>
            <person name="Dougan E. K."/>
            <person name="Rhodes N."/>
            <person name="Thang M."/>
            <person name="Chan C."/>
        </authorList>
    </citation>
    <scope>NUCLEOTIDE SEQUENCE</scope>
</reference>